<dbReference type="EMBL" id="UINC01018208">
    <property type="protein sequence ID" value="SVA76270.1"/>
    <property type="molecule type" value="Genomic_DNA"/>
</dbReference>
<gene>
    <name evidence="1" type="ORF">METZ01_LOCUS129124</name>
</gene>
<reference evidence="1" key="1">
    <citation type="submission" date="2018-05" db="EMBL/GenBank/DDBJ databases">
        <authorList>
            <person name="Lanie J.A."/>
            <person name="Ng W.-L."/>
            <person name="Kazmierczak K.M."/>
            <person name="Andrzejewski T.M."/>
            <person name="Davidsen T.M."/>
            <person name="Wayne K.J."/>
            <person name="Tettelin H."/>
            <person name="Glass J.I."/>
            <person name="Rusch D."/>
            <person name="Podicherti R."/>
            <person name="Tsui H.-C.T."/>
            <person name="Winkler M.E."/>
        </authorList>
    </citation>
    <scope>NUCLEOTIDE SEQUENCE</scope>
</reference>
<sequence>MSTTLFLEKLTWFVSLVHFFQYTCYTLRSFSPLSPVSVLVSGDLDVKLLPENRISNIMMVFCVDVMRRAFFSCCKLLAK</sequence>
<proteinExistence type="predicted"/>
<name>A0A381YH54_9ZZZZ</name>
<dbReference type="AlphaFoldDB" id="A0A381YH54"/>
<protein>
    <submittedName>
        <fullName evidence="1">Uncharacterized protein</fullName>
    </submittedName>
</protein>
<evidence type="ECO:0000313" key="1">
    <source>
        <dbReference type="EMBL" id="SVA76270.1"/>
    </source>
</evidence>
<accession>A0A381YH54</accession>
<organism evidence="1">
    <name type="scientific">marine metagenome</name>
    <dbReference type="NCBI Taxonomy" id="408172"/>
    <lineage>
        <taxon>unclassified sequences</taxon>
        <taxon>metagenomes</taxon>
        <taxon>ecological metagenomes</taxon>
    </lineage>
</organism>